<proteinExistence type="predicted"/>
<evidence type="ECO:0000256" key="1">
    <source>
        <dbReference type="SAM" id="MobiDB-lite"/>
    </source>
</evidence>
<dbReference type="OrthoDB" id="6270329at2759"/>
<reference evidence="2 3" key="1">
    <citation type="journal article" date="2019" name="Nat. Ecol. Evol.">
        <title>Megaphylogeny resolves global patterns of mushroom evolution.</title>
        <authorList>
            <person name="Varga T."/>
            <person name="Krizsan K."/>
            <person name="Foldi C."/>
            <person name="Dima B."/>
            <person name="Sanchez-Garcia M."/>
            <person name="Sanchez-Ramirez S."/>
            <person name="Szollosi G.J."/>
            <person name="Szarkandi J.G."/>
            <person name="Papp V."/>
            <person name="Albert L."/>
            <person name="Andreopoulos W."/>
            <person name="Angelini C."/>
            <person name="Antonin V."/>
            <person name="Barry K.W."/>
            <person name="Bougher N.L."/>
            <person name="Buchanan P."/>
            <person name="Buyck B."/>
            <person name="Bense V."/>
            <person name="Catcheside P."/>
            <person name="Chovatia M."/>
            <person name="Cooper J."/>
            <person name="Damon W."/>
            <person name="Desjardin D."/>
            <person name="Finy P."/>
            <person name="Geml J."/>
            <person name="Haridas S."/>
            <person name="Hughes K."/>
            <person name="Justo A."/>
            <person name="Karasinski D."/>
            <person name="Kautmanova I."/>
            <person name="Kiss B."/>
            <person name="Kocsube S."/>
            <person name="Kotiranta H."/>
            <person name="LaButti K.M."/>
            <person name="Lechner B.E."/>
            <person name="Liimatainen K."/>
            <person name="Lipzen A."/>
            <person name="Lukacs Z."/>
            <person name="Mihaltcheva S."/>
            <person name="Morgado L.N."/>
            <person name="Niskanen T."/>
            <person name="Noordeloos M.E."/>
            <person name="Ohm R.A."/>
            <person name="Ortiz-Santana B."/>
            <person name="Ovrebo C."/>
            <person name="Racz N."/>
            <person name="Riley R."/>
            <person name="Savchenko A."/>
            <person name="Shiryaev A."/>
            <person name="Soop K."/>
            <person name="Spirin V."/>
            <person name="Szebenyi C."/>
            <person name="Tomsovsky M."/>
            <person name="Tulloss R.E."/>
            <person name="Uehling J."/>
            <person name="Grigoriev I.V."/>
            <person name="Vagvolgyi C."/>
            <person name="Papp T."/>
            <person name="Martin F.M."/>
            <person name="Miettinen O."/>
            <person name="Hibbett D.S."/>
            <person name="Nagy L.G."/>
        </authorList>
    </citation>
    <scope>NUCLEOTIDE SEQUENCE [LARGE SCALE GENOMIC DNA]</scope>
    <source>
        <strain evidence="2 3">CBS 962.96</strain>
    </source>
</reference>
<organism evidence="2 3">
    <name type="scientific">Dendrothele bispora (strain CBS 962.96)</name>
    <dbReference type="NCBI Taxonomy" id="1314807"/>
    <lineage>
        <taxon>Eukaryota</taxon>
        <taxon>Fungi</taxon>
        <taxon>Dikarya</taxon>
        <taxon>Basidiomycota</taxon>
        <taxon>Agaricomycotina</taxon>
        <taxon>Agaricomycetes</taxon>
        <taxon>Agaricomycetidae</taxon>
        <taxon>Agaricales</taxon>
        <taxon>Agaricales incertae sedis</taxon>
        <taxon>Dendrothele</taxon>
    </lineage>
</organism>
<feature type="compositionally biased region" description="Basic and acidic residues" evidence="1">
    <location>
        <begin position="31"/>
        <end position="50"/>
    </location>
</feature>
<evidence type="ECO:0000313" key="3">
    <source>
        <dbReference type="Proteomes" id="UP000297245"/>
    </source>
</evidence>
<dbReference type="AlphaFoldDB" id="A0A4S8KW09"/>
<feature type="region of interest" description="Disordered" evidence="1">
    <location>
        <begin position="132"/>
        <end position="160"/>
    </location>
</feature>
<dbReference type="InterPro" id="IPR013083">
    <property type="entry name" value="Znf_RING/FYVE/PHD"/>
</dbReference>
<gene>
    <name evidence="2" type="ORF">K435DRAFT_785552</name>
</gene>
<sequence length="193" mass="21529">MPLPQSDDVDPEHAKEWKESGLAVHTTIPARPRDWHSQSYSERWEEDRERQRKMKQKGRKGDENECNICFDPAYKPTRTPCCKTLYCLEHITDWLTGPSSTGLCPSCNTPCTISNNKVVFQDSSHNDNAQLTIPSTTTGNGTHRPISPSTPTNNSNTNLSRETTPVAVYADTVHHPLKETVVDVGGIKVRGEA</sequence>
<feature type="compositionally biased region" description="Low complexity" evidence="1">
    <location>
        <begin position="145"/>
        <end position="158"/>
    </location>
</feature>
<accession>A0A4S8KW09</accession>
<dbReference type="SUPFAM" id="SSF57850">
    <property type="entry name" value="RING/U-box"/>
    <property type="match status" value="1"/>
</dbReference>
<dbReference type="Proteomes" id="UP000297245">
    <property type="component" value="Unassembled WGS sequence"/>
</dbReference>
<keyword evidence="3" id="KW-1185">Reference proteome</keyword>
<feature type="region of interest" description="Disordered" evidence="1">
    <location>
        <begin position="1"/>
        <end position="58"/>
    </location>
</feature>
<name>A0A4S8KW09_DENBC</name>
<dbReference type="Gene3D" id="3.30.40.10">
    <property type="entry name" value="Zinc/RING finger domain, C3HC4 (zinc finger)"/>
    <property type="match status" value="1"/>
</dbReference>
<protein>
    <recommendedName>
        <fullName evidence="4">RING-type domain-containing protein</fullName>
    </recommendedName>
</protein>
<evidence type="ECO:0008006" key="4">
    <source>
        <dbReference type="Google" id="ProtNLM"/>
    </source>
</evidence>
<dbReference type="EMBL" id="ML179936">
    <property type="protein sequence ID" value="THU80144.1"/>
    <property type="molecule type" value="Genomic_DNA"/>
</dbReference>
<evidence type="ECO:0000313" key="2">
    <source>
        <dbReference type="EMBL" id="THU80144.1"/>
    </source>
</evidence>
<feature type="compositionally biased region" description="Polar residues" evidence="1">
    <location>
        <begin position="132"/>
        <end position="141"/>
    </location>
</feature>